<sequence length="41" mass="4199">MDMKDASAMTEASGLVNDPEGAELAVAATMNTEAKTAADLR</sequence>
<dbReference type="AlphaFoldDB" id="A0A1C3XRA8"/>
<organism evidence="2 3">
    <name type="scientific">Bradyrhizobium shewense</name>
    <dbReference type="NCBI Taxonomy" id="1761772"/>
    <lineage>
        <taxon>Bacteria</taxon>
        <taxon>Pseudomonadati</taxon>
        <taxon>Pseudomonadota</taxon>
        <taxon>Alphaproteobacteria</taxon>
        <taxon>Hyphomicrobiales</taxon>
        <taxon>Nitrobacteraceae</taxon>
        <taxon>Bradyrhizobium</taxon>
    </lineage>
</organism>
<evidence type="ECO:0000313" key="2">
    <source>
        <dbReference type="EMBL" id="SCB54813.1"/>
    </source>
</evidence>
<evidence type="ECO:0000313" key="3">
    <source>
        <dbReference type="Proteomes" id="UP000199184"/>
    </source>
</evidence>
<gene>
    <name evidence="2" type="ORF">GA0061098_103081</name>
</gene>
<protein>
    <submittedName>
        <fullName evidence="2">Uncharacterized protein</fullName>
    </submittedName>
</protein>
<dbReference type="RefSeq" id="WP_283808024.1">
    <property type="nucleotide sequence ID" value="NZ_FMAI01000030.1"/>
</dbReference>
<name>A0A1C3XRA8_9BRAD</name>
<reference evidence="3" key="1">
    <citation type="submission" date="2016-08" db="EMBL/GenBank/DDBJ databases">
        <authorList>
            <person name="Varghese N."/>
            <person name="Submissions Spin"/>
        </authorList>
    </citation>
    <scope>NUCLEOTIDE SEQUENCE [LARGE SCALE GENOMIC DNA]</scope>
    <source>
        <strain evidence="3">ERR11</strain>
    </source>
</reference>
<proteinExistence type="predicted"/>
<keyword evidence="3" id="KW-1185">Reference proteome</keyword>
<accession>A0A1C3XRA8</accession>
<feature type="region of interest" description="Disordered" evidence="1">
    <location>
        <begin position="1"/>
        <end position="20"/>
    </location>
</feature>
<dbReference type="Proteomes" id="UP000199184">
    <property type="component" value="Unassembled WGS sequence"/>
</dbReference>
<evidence type="ECO:0000256" key="1">
    <source>
        <dbReference type="SAM" id="MobiDB-lite"/>
    </source>
</evidence>
<dbReference type="EMBL" id="FMAI01000030">
    <property type="protein sequence ID" value="SCB54813.1"/>
    <property type="molecule type" value="Genomic_DNA"/>
</dbReference>